<proteinExistence type="predicted"/>
<comment type="caution">
    <text evidence="1">The sequence shown here is derived from an EMBL/GenBank/DDBJ whole genome shotgun (WGS) entry which is preliminary data.</text>
</comment>
<sequence length="90" mass="9700">MKFKPGCYHAKIDNPAKLQVDLKVNTDTILAVNIDTWDGEKHIEQAIKDVFCGQILEKQSVNIDGVSSASILTKGVKSVVGSALADAMVE</sequence>
<evidence type="ECO:0008006" key="3">
    <source>
        <dbReference type="Google" id="ProtNLM"/>
    </source>
</evidence>
<gene>
    <name evidence="1" type="ORF">EJK17_02995</name>
</gene>
<protein>
    <recommendedName>
        <fullName evidence="3">FMN-binding domain-containing protein</fullName>
    </recommendedName>
</protein>
<name>A0A437SW67_9LACO</name>
<keyword evidence="2" id="KW-1185">Reference proteome</keyword>
<dbReference type="EMBL" id="RXIA01000006">
    <property type="protein sequence ID" value="RVU71181.1"/>
    <property type="molecule type" value="Genomic_DNA"/>
</dbReference>
<dbReference type="Proteomes" id="UP000288291">
    <property type="component" value="Unassembled WGS sequence"/>
</dbReference>
<reference evidence="1 2" key="1">
    <citation type="submission" date="2018-12" db="EMBL/GenBank/DDBJ databases">
        <authorList>
            <person name="Meng J."/>
        </authorList>
    </citation>
    <scope>NUCLEOTIDE SEQUENCE [LARGE SCALE GENOMIC DNA]</scope>
    <source>
        <strain evidence="1 2">HT111-2</strain>
    </source>
</reference>
<dbReference type="AlphaFoldDB" id="A0A437SW67"/>
<accession>A0A437SW67</accession>
<organism evidence="1 2">
    <name type="scientific">Lactobacillus xujianguonis</name>
    <dbReference type="NCBI Taxonomy" id="2495899"/>
    <lineage>
        <taxon>Bacteria</taxon>
        <taxon>Bacillati</taxon>
        <taxon>Bacillota</taxon>
        <taxon>Bacilli</taxon>
        <taxon>Lactobacillales</taxon>
        <taxon>Lactobacillaceae</taxon>
        <taxon>Lactobacillus</taxon>
    </lineage>
</organism>
<evidence type="ECO:0000313" key="2">
    <source>
        <dbReference type="Proteomes" id="UP000288291"/>
    </source>
</evidence>
<dbReference type="Gene3D" id="3.90.1010.20">
    <property type="match status" value="1"/>
</dbReference>
<dbReference type="RefSeq" id="WP_103661024.1">
    <property type="nucleotide sequence ID" value="NZ_ML136875.1"/>
</dbReference>
<evidence type="ECO:0000313" key="1">
    <source>
        <dbReference type="EMBL" id="RVU71181.1"/>
    </source>
</evidence>